<feature type="transmembrane region" description="Helical" evidence="1">
    <location>
        <begin position="48"/>
        <end position="68"/>
    </location>
</feature>
<evidence type="ECO:0000313" key="2">
    <source>
        <dbReference type="EMBL" id="GAA3712745.1"/>
    </source>
</evidence>
<keyword evidence="1" id="KW-0472">Membrane</keyword>
<comment type="caution">
    <text evidence="2">The sequence shown here is derived from an EMBL/GenBank/DDBJ whole genome shotgun (WGS) entry which is preliminary data.</text>
</comment>
<keyword evidence="3" id="KW-1185">Reference proteome</keyword>
<evidence type="ECO:0008006" key="4">
    <source>
        <dbReference type="Google" id="ProtNLM"/>
    </source>
</evidence>
<organism evidence="2 3">
    <name type="scientific">Streptomyces tremellae</name>
    <dbReference type="NCBI Taxonomy" id="1124239"/>
    <lineage>
        <taxon>Bacteria</taxon>
        <taxon>Bacillati</taxon>
        <taxon>Actinomycetota</taxon>
        <taxon>Actinomycetes</taxon>
        <taxon>Kitasatosporales</taxon>
        <taxon>Streptomycetaceae</taxon>
        <taxon>Streptomyces</taxon>
    </lineage>
</organism>
<dbReference type="EMBL" id="BAABEP010000003">
    <property type="protein sequence ID" value="GAA3712745.1"/>
    <property type="molecule type" value="Genomic_DNA"/>
</dbReference>
<keyword evidence="1" id="KW-1133">Transmembrane helix</keyword>
<reference evidence="3" key="1">
    <citation type="journal article" date="2019" name="Int. J. Syst. Evol. Microbiol.">
        <title>The Global Catalogue of Microorganisms (GCM) 10K type strain sequencing project: providing services to taxonomists for standard genome sequencing and annotation.</title>
        <authorList>
            <consortium name="The Broad Institute Genomics Platform"/>
            <consortium name="The Broad Institute Genome Sequencing Center for Infectious Disease"/>
            <person name="Wu L."/>
            <person name="Ma J."/>
        </authorList>
    </citation>
    <scope>NUCLEOTIDE SEQUENCE [LARGE SCALE GENOMIC DNA]</scope>
    <source>
        <strain evidence="3">JCM 30846</strain>
    </source>
</reference>
<dbReference type="Proteomes" id="UP001499884">
    <property type="component" value="Unassembled WGS sequence"/>
</dbReference>
<evidence type="ECO:0000313" key="3">
    <source>
        <dbReference type="Proteomes" id="UP001499884"/>
    </source>
</evidence>
<accession>A0ABP7E301</accession>
<name>A0ABP7E301_9ACTN</name>
<sequence>MHAPHVDLGPGPVPHPGFAGSFAPTVGGLTAGALPTHDTLPHASGRTALGALCVYFGLVLLVAAWWWLGTALRGPRPPAPHCLLLTLCVWAAP</sequence>
<gene>
    <name evidence="2" type="ORF">GCM10023082_08130</name>
</gene>
<evidence type="ECO:0000256" key="1">
    <source>
        <dbReference type="SAM" id="Phobius"/>
    </source>
</evidence>
<dbReference type="RefSeq" id="WP_345641189.1">
    <property type="nucleotide sequence ID" value="NZ_BAABEP010000003.1"/>
</dbReference>
<proteinExistence type="predicted"/>
<dbReference type="Pfam" id="PF26314">
    <property type="entry name" value="MptA_B_family"/>
    <property type="match status" value="1"/>
</dbReference>
<keyword evidence="1" id="KW-0812">Transmembrane</keyword>
<protein>
    <recommendedName>
        <fullName evidence="4">Integral membrane protein</fullName>
    </recommendedName>
</protein>